<dbReference type="OrthoDB" id="3650424at2759"/>
<evidence type="ECO:0000256" key="1">
    <source>
        <dbReference type="SAM" id="MobiDB-lite"/>
    </source>
</evidence>
<name>A0A0F4G8K0_9PEZI</name>
<feature type="region of interest" description="Disordered" evidence="1">
    <location>
        <begin position="53"/>
        <end position="140"/>
    </location>
</feature>
<reference evidence="2 3" key="1">
    <citation type="submission" date="2015-03" db="EMBL/GenBank/DDBJ databases">
        <title>RNA-seq based gene annotation and comparative genomics of four Zymoseptoria species reveal species-specific pathogenicity related genes and transposable element activity.</title>
        <authorList>
            <person name="Grandaubert J."/>
            <person name="Bhattacharyya A."/>
            <person name="Stukenbrock E.H."/>
        </authorList>
    </citation>
    <scope>NUCLEOTIDE SEQUENCE [LARGE SCALE GENOMIC DNA]</scope>
    <source>
        <strain evidence="2 3">Zb18110</strain>
    </source>
</reference>
<evidence type="ECO:0008006" key="4">
    <source>
        <dbReference type="Google" id="ProtNLM"/>
    </source>
</evidence>
<dbReference type="Proteomes" id="UP000033647">
    <property type="component" value="Unassembled WGS sequence"/>
</dbReference>
<feature type="compositionally biased region" description="Basic residues" evidence="1">
    <location>
        <begin position="74"/>
        <end position="83"/>
    </location>
</feature>
<evidence type="ECO:0000313" key="3">
    <source>
        <dbReference type="Proteomes" id="UP000033647"/>
    </source>
</evidence>
<dbReference type="AlphaFoldDB" id="A0A0F4G8K0"/>
<feature type="compositionally biased region" description="Low complexity" evidence="1">
    <location>
        <begin position="62"/>
        <end position="73"/>
    </location>
</feature>
<dbReference type="EMBL" id="LAFY01004290">
    <property type="protein sequence ID" value="KJX93342.1"/>
    <property type="molecule type" value="Genomic_DNA"/>
</dbReference>
<sequence>MPLPSLTDRELGLLYVVIGEMNATIDWNVVGPKANFTTPKQARDKWAVIKKKLSTSENGDDTTAGAAAATPKSSAKKTGPKRKAATEGTPSKKAKQSKTTVAAEDSGVGDEDDEEAGKVLIKAEQQDQDQAEVEGDVLLT</sequence>
<organism evidence="2 3">
    <name type="scientific">Zymoseptoria brevis</name>
    <dbReference type="NCBI Taxonomy" id="1047168"/>
    <lineage>
        <taxon>Eukaryota</taxon>
        <taxon>Fungi</taxon>
        <taxon>Dikarya</taxon>
        <taxon>Ascomycota</taxon>
        <taxon>Pezizomycotina</taxon>
        <taxon>Dothideomycetes</taxon>
        <taxon>Dothideomycetidae</taxon>
        <taxon>Mycosphaerellales</taxon>
        <taxon>Mycosphaerellaceae</taxon>
        <taxon>Zymoseptoria</taxon>
    </lineage>
</organism>
<gene>
    <name evidence="2" type="ORF">TI39_contig4331g00002</name>
</gene>
<proteinExistence type="predicted"/>
<accession>A0A0F4G8K0</accession>
<keyword evidence="3" id="KW-1185">Reference proteome</keyword>
<comment type="caution">
    <text evidence="2">The sequence shown here is derived from an EMBL/GenBank/DDBJ whole genome shotgun (WGS) entry which is preliminary data.</text>
</comment>
<protein>
    <recommendedName>
        <fullName evidence="4">Myb-like domain-containing protein</fullName>
    </recommendedName>
</protein>
<feature type="compositionally biased region" description="Acidic residues" evidence="1">
    <location>
        <begin position="126"/>
        <end position="140"/>
    </location>
</feature>
<evidence type="ECO:0000313" key="2">
    <source>
        <dbReference type="EMBL" id="KJX93342.1"/>
    </source>
</evidence>